<evidence type="ECO:0000313" key="4">
    <source>
        <dbReference type="EMBL" id="KGN56318.1"/>
    </source>
</evidence>
<dbReference type="SUPFAM" id="SSF47694">
    <property type="entry name" value="Cytochrome c oxidase subunit h"/>
    <property type="match status" value="1"/>
</dbReference>
<name>A0A0A0L3H4_CUCSA</name>
<dbReference type="AlphaFoldDB" id="A0A0A0L3H4"/>
<feature type="region of interest" description="Disordered" evidence="3">
    <location>
        <begin position="1"/>
        <end position="20"/>
    </location>
</feature>
<sequence length="86" mass="9880">MYKKIPPATETLRDSKPPAIGMLKSSQTCQDFSDRPLPSQPKTKHNGKSFKEFENCWERTDTDDSKCQKLLEAEKMLHAKLEVPSR</sequence>
<reference evidence="4 5" key="1">
    <citation type="journal article" date="2009" name="Nat. Genet.">
        <title>The genome of the cucumber, Cucumis sativus L.</title>
        <authorList>
            <person name="Huang S."/>
            <person name="Li R."/>
            <person name="Zhang Z."/>
            <person name="Li L."/>
            <person name="Gu X."/>
            <person name="Fan W."/>
            <person name="Lucas W.J."/>
            <person name="Wang X."/>
            <person name="Xie B."/>
            <person name="Ni P."/>
            <person name="Ren Y."/>
            <person name="Zhu H."/>
            <person name="Li J."/>
            <person name="Lin K."/>
            <person name="Jin W."/>
            <person name="Fei Z."/>
            <person name="Li G."/>
            <person name="Staub J."/>
            <person name="Kilian A."/>
            <person name="van der Vossen E.A."/>
            <person name="Wu Y."/>
            <person name="Guo J."/>
            <person name="He J."/>
            <person name="Jia Z."/>
            <person name="Ren Y."/>
            <person name="Tian G."/>
            <person name="Lu Y."/>
            <person name="Ruan J."/>
            <person name="Qian W."/>
            <person name="Wang M."/>
            <person name="Huang Q."/>
            <person name="Li B."/>
            <person name="Xuan Z."/>
            <person name="Cao J."/>
            <person name="Asan"/>
            <person name="Wu Z."/>
            <person name="Zhang J."/>
            <person name="Cai Q."/>
            <person name="Bai Y."/>
            <person name="Zhao B."/>
            <person name="Han Y."/>
            <person name="Li Y."/>
            <person name="Li X."/>
            <person name="Wang S."/>
            <person name="Shi Q."/>
            <person name="Liu S."/>
            <person name="Cho W.K."/>
            <person name="Kim J.Y."/>
            <person name="Xu Y."/>
            <person name="Heller-Uszynska K."/>
            <person name="Miao H."/>
            <person name="Cheng Z."/>
            <person name="Zhang S."/>
            <person name="Wu J."/>
            <person name="Yang Y."/>
            <person name="Kang H."/>
            <person name="Li M."/>
            <person name="Liang H."/>
            <person name="Ren X."/>
            <person name="Shi Z."/>
            <person name="Wen M."/>
            <person name="Jian M."/>
            <person name="Yang H."/>
            <person name="Zhang G."/>
            <person name="Yang Z."/>
            <person name="Chen R."/>
            <person name="Liu S."/>
            <person name="Li J."/>
            <person name="Ma L."/>
            <person name="Liu H."/>
            <person name="Zhou Y."/>
            <person name="Zhao J."/>
            <person name="Fang X."/>
            <person name="Li G."/>
            <person name="Fang L."/>
            <person name="Li Y."/>
            <person name="Liu D."/>
            <person name="Zheng H."/>
            <person name="Zhang Y."/>
            <person name="Qin N."/>
            <person name="Li Z."/>
            <person name="Yang G."/>
            <person name="Yang S."/>
            <person name="Bolund L."/>
            <person name="Kristiansen K."/>
            <person name="Zheng H."/>
            <person name="Li S."/>
            <person name="Zhang X."/>
            <person name="Yang H."/>
            <person name="Wang J."/>
            <person name="Sun R."/>
            <person name="Zhang B."/>
            <person name="Jiang S."/>
            <person name="Wang J."/>
            <person name="Du Y."/>
            <person name="Li S."/>
        </authorList>
    </citation>
    <scope>NUCLEOTIDE SEQUENCE [LARGE SCALE GENOMIC DNA]</scope>
    <source>
        <strain evidence="5">cv. 9930</strain>
    </source>
</reference>
<dbReference type="GO" id="GO:0005739">
    <property type="term" value="C:mitochondrion"/>
    <property type="evidence" value="ECO:0007669"/>
    <property type="project" value="UniProtKB-SubCell"/>
</dbReference>
<keyword evidence="2" id="KW-0496">Mitochondrion</keyword>
<dbReference type="Proteomes" id="UP000029981">
    <property type="component" value="Chromosome 3"/>
</dbReference>
<protein>
    <submittedName>
        <fullName evidence="4">Uncharacterized protein</fullName>
    </submittedName>
</protein>
<reference evidence="4 5" key="3">
    <citation type="journal article" date="2010" name="BMC Genomics">
        <title>Transcriptome sequencing and comparative analysis of cucumber flowers with different sex types.</title>
        <authorList>
            <person name="Guo S."/>
            <person name="Zheng Y."/>
            <person name="Joung J.G."/>
            <person name="Liu S."/>
            <person name="Zhang Z."/>
            <person name="Crasta O.R."/>
            <person name="Sobral B.W."/>
            <person name="Xu Y."/>
            <person name="Huang S."/>
            <person name="Fei Z."/>
        </authorList>
    </citation>
    <scope>NUCLEOTIDE SEQUENCE [LARGE SCALE GENOMIC DNA]</scope>
    <source>
        <strain evidence="5">cv. 9930</strain>
    </source>
</reference>
<reference evidence="4 5" key="4">
    <citation type="journal article" date="2011" name="BMC Genomics">
        <title>RNA-Seq improves annotation of protein-coding genes in the cucumber genome.</title>
        <authorList>
            <person name="Li Z."/>
            <person name="Zhang Z."/>
            <person name="Yan P."/>
            <person name="Huang S."/>
            <person name="Fei Z."/>
            <person name="Lin K."/>
        </authorList>
    </citation>
    <scope>NUCLEOTIDE SEQUENCE [LARGE SCALE GENOMIC DNA]</scope>
    <source>
        <strain evidence="5">cv. 9930</strain>
    </source>
</reference>
<evidence type="ECO:0000313" key="5">
    <source>
        <dbReference type="Proteomes" id="UP000029981"/>
    </source>
</evidence>
<gene>
    <name evidence="4" type="ORF">Csa_3G115070</name>
</gene>
<proteinExistence type="predicted"/>
<comment type="subcellular location">
    <subcellularLocation>
        <location evidence="1">Mitochondrion</location>
    </subcellularLocation>
</comment>
<dbReference type="InterPro" id="IPR036549">
    <property type="entry name" value="CX6/COA6-like_sf"/>
</dbReference>
<evidence type="ECO:0000256" key="2">
    <source>
        <dbReference type="ARBA" id="ARBA00023128"/>
    </source>
</evidence>
<feature type="region of interest" description="Disordered" evidence="3">
    <location>
        <begin position="25"/>
        <end position="48"/>
    </location>
</feature>
<evidence type="ECO:0000256" key="1">
    <source>
        <dbReference type="ARBA" id="ARBA00004173"/>
    </source>
</evidence>
<dbReference type="Gramene" id="KGN56318">
    <property type="protein sequence ID" value="KGN56318"/>
    <property type="gene ID" value="Csa_3G115070"/>
</dbReference>
<dbReference type="EMBL" id="CM002924">
    <property type="protein sequence ID" value="KGN56318.1"/>
    <property type="molecule type" value="Genomic_DNA"/>
</dbReference>
<keyword evidence="5" id="KW-1185">Reference proteome</keyword>
<organism evidence="4 5">
    <name type="scientific">Cucumis sativus</name>
    <name type="common">Cucumber</name>
    <dbReference type="NCBI Taxonomy" id="3659"/>
    <lineage>
        <taxon>Eukaryota</taxon>
        <taxon>Viridiplantae</taxon>
        <taxon>Streptophyta</taxon>
        <taxon>Embryophyta</taxon>
        <taxon>Tracheophyta</taxon>
        <taxon>Spermatophyta</taxon>
        <taxon>Magnoliopsida</taxon>
        <taxon>eudicotyledons</taxon>
        <taxon>Gunneridae</taxon>
        <taxon>Pentapetalae</taxon>
        <taxon>rosids</taxon>
        <taxon>fabids</taxon>
        <taxon>Cucurbitales</taxon>
        <taxon>Cucurbitaceae</taxon>
        <taxon>Benincaseae</taxon>
        <taxon>Cucumis</taxon>
    </lineage>
</organism>
<reference evidence="4 5" key="2">
    <citation type="journal article" date="2009" name="PLoS ONE">
        <title>An integrated genetic and cytogenetic map of the cucumber genome.</title>
        <authorList>
            <person name="Ren Y."/>
            <person name="Zhang Z."/>
            <person name="Liu J."/>
            <person name="Staub J.E."/>
            <person name="Han Y."/>
            <person name="Cheng Z."/>
            <person name="Li X."/>
            <person name="Lu J."/>
            <person name="Miao H."/>
            <person name="Kang H."/>
            <person name="Xie B."/>
            <person name="Gu X."/>
            <person name="Wang X."/>
            <person name="Du Y."/>
            <person name="Jin W."/>
            <person name="Huang S."/>
        </authorList>
    </citation>
    <scope>NUCLEOTIDE SEQUENCE [LARGE SCALE GENOMIC DNA]</scope>
    <source>
        <strain evidence="5">cv. 9930</strain>
    </source>
</reference>
<evidence type="ECO:0000256" key="3">
    <source>
        <dbReference type="SAM" id="MobiDB-lite"/>
    </source>
</evidence>
<accession>A0A0A0L3H4</accession>